<name>A0A0M2F5M7_9GAMM</name>
<evidence type="ECO:0000313" key="3">
    <source>
        <dbReference type="Proteomes" id="UP000029435"/>
    </source>
</evidence>
<dbReference type="Proteomes" id="UP000029435">
    <property type="component" value="Unassembled WGS sequence"/>
</dbReference>
<accession>A0A0M2F5M7</accession>
<gene>
    <name evidence="2" type="ORF">KU74_07600</name>
</gene>
<dbReference type="AlphaFoldDB" id="A0A0M2F5M7"/>
<proteinExistence type="predicted"/>
<sequence length="477" mass="54675">MAFDASPSWSGFNYQGKVALYHTLTLINQQTVDTDFSNWSLMLEDTEDFEIIEDDISKSLHQVKAYNSASYSKYSDALLEITLELYKKNNTFGFIHTWKKIGYKGTSANLIESLKDDLRVLLSEYNSMPRDGRTLIEKAVSAENGIPKTASILRAAFQGKTADEIYLILDSIHNESNDSLTRLKTYIYDDGNDFCELSLINTKIEVEIKKALELRGKPATGKQITSTFHFFLGMMDEYITIRHKQKQQNEKIKISFFEVLQSLIQDREEISSEYLAFQFKDFFARKIDEYMSDEDDYSLPADGEICNLSSARNYLLSLSPQDLWSYYRSFSPHTYLEHASNIENAFCVDENGIRYVLVKILYSMNHGRSSCDIHKFKFTYRTSSLPKGNYLPTTIVAGMISAERIARRIIENPGVNELLYEIGNVIYNGTEVYEFSPTLDLNSQAPLEFDSVIREKHVEPLQSIKLIPIQTAKDALL</sequence>
<reference evidence="2 3" key="1">
    <citation type="submission" date="2014-08" db="EMBL/GenBank/DDBJ databases">
        <title>Genome sequences of NCPPB Pectobacterium isolates.</title>
        <authorList>
            <person name="Glover R.H."/>
            <person name="Sapp M."/>
            <person name="Elphinstone J."/>
        </authorList>
    </citation>
    <scope>NUCLEOTIDE SEQUENCE [LARGE SCALE GENOMIC DNA]</scope>
    <source>
        <strain evidence="2 3">LMG 21372</strain>
    </source>
</reference>
<organism evidence="2 3">
    <name type="scientific">Pectobacterium brasiliense</name>
    <dbReference type="NCBI Taxonomy" id="180957"/>
    <lineage>
        <taxon>Bacteria</taxon>
        <taxon>Pseudomonadati</taxon>
        <taxon>Pseudomonadota</taxon>
        <taxon>Gammaproteobacteria</taxon>
        <taxon>Enterobacterales</taxon>
        <taxon>Pectobacteriaceae</taxon>
        <taxon>Pectobacterium</taxon>
    </lineage>
</organism>
<dbReference type="EMBL" id="JQOD01000001">
    <property type="protein sequence ID" value="KGA36318.1"/>
    <property type="molecule type" value="Genomic_DNA"/>
</dbReference>
<feature type="domain" description="ABC-three component systems C-terminal" evidence="1">
    <location>
        <begin position="184"/>
        <end position="428"/>
    </location>
</feature>
<evidence type="ECO:0000259" key="1">
    <source>
        <dbReference type="Pfam" id="PF20276"/>
    </source>
</evidence>
<comment type="caution">
    <text evidence="2">The sequence shown here is derived from an EMBL/GenBank/DDBJ whole genome shotgun (WGS) entry which is preliminary data.</text>
</comment>
<protein>
    <recommendedName>
        <fullName evidence="1">ABC-three component systems C-terminal domain-containing protein</fullName>
    </recommendedName>
</protein>
<dbReference type="InterPro" id="IPR046920">
    <property type="entry name" value="ABC-3C_CTD1"/>
</dbReference>
<dbReference type="Pfam" id="PF20276">
    <property type="entry name" value="CTD1"/>
    <property type="match status" value="1"/>
</dbReference>
<dbReference type="OrthoDB" id="9149748at2"/>
<dbReference type="RefSeq" id="WP_039313367.1">
    <property type="nucleotide sequence ID" value="NZ_JQOD01000001.1"/>
</dbReference>
<evidence type="ECO:0000313" key="2">
    <source>
        <dbReference type="EMBL" id="KGA36318.1"/>
    </source>
</evidence>